<accession>A0ABZ0GQ27</accession>
<evidence type="ECO:0000313" key="1">
    <source>
        <dbReference type="EMBL" id="WOH37819.1"/>
    </source>
</evidence>
<dbReference type="Gene3D" id="3.30.590.20">
    <property type="match status" value="1"/>
</dbReference>
<reference evidence="1 2" key="1">
    <citation type="submission" date="2023-09" db="EMBL/GenBank/DDBJ databases">
        <authorList>
            <person name="Qi X."/>
        </authorList>
    </citation>
    <scope>NUCLEOTIDE SEQUENCE [LARGE SCALE GENOMIC DNA]</scope>
    <source>
        <strain evidence="1 2">S1-1</strain>
    </source>
</reference>
<gene>
    <name evidence="1" type="ORF">RI844_00855</name>
</gene>
<dbReference type="RefSeq" id="WP_348396597.1">
    <property type="nucleotide sequence ID" value="NZ_CP136600.1"/>
</dbReference>
<evidence type="ECO:0008006" key="3">
    <source>
        <dbReference type="Google" id="ProtNLM"/>
    </source>
</evidence>
<dbReference type="Proteomes" id="UP001301442">
    <property type="component" value="Chromosome"/>
</dbReference>
<evidence type="ECO:0000313" key="2">
    <source>
        <dbReference type="Proteomes" id="UP001301442"/>
    </source>
</evidence>
<dbReference type="PANTHER" id="PTHR36510">
    <property type="entry name" value="GLUTAMATE--CYSTEINE LIGASE 2-RELATED"/>
    <property type="match status" value="1"/>
</dbReference>
<dbReference type="InterPro" id="IPR014746">
    <property type="entry name" value="Gln_synth/guanido_kin_cat_dom"/>
</dbReference>
<dbReference type="PANTHER" id="PTHR36510:SF3">
    <property type="entry name" value="CONSERVED PROTEIN"/>
    <property type="match status" value="1"/>
</dbReference>
<keyword evidence="2" id="KW-1185">Reference proteome</keyword>
<name>A0ABZ0GQ27_9GAMM</name>
<dbReference type="InterPro" id="IPR016602">
    <property type="entry name" value="UCP012666"/>
</dbReference>
<proteinExistence type="predicted"/>
<organism evidence="1 2">
    <name type="scientific">Thalassotalea fonticola</name>
    <dbReference type="NCBI Taxonomy" id="3065649"/>
    <lineage>
        <taxon>Bacteria</taxon>
        <taxon>Pseudomonadati</taxon>
        <taxon>Pseudomonadota</taxon>
        <taxon>Gammaproteobacteria</taxon>
        <taxon>Alteromonadales</taxon>
        <taxon>Colwelliaceae</taxon>
        <taxon>Thalassotalea</taxon>
    </lineage>
</organism>
<sequence>MGRNIENLEYCQTDYEDFQQCLYQQLEQLKDVLAKPTFGQEPLKLGAELELYLVDEHGQVSLSNQLLLDQLQDEQFQHELNQYNLELNLSPVKQSGKPFSALLTEMKLKTDKLNKVAEQYNISVVPIGILPTLKQQHLNSEFMTDLGRYHCLSKQLYQQRGDDFSINISGEEPVSITVSDICAEGANTSFQVHMMTPIEKFNQVFNAAQLTLPLVTAIAANSPLFLGKRLWDETRIALFKQSIDIRQQKSAWQEPARVNFGFGWLRDNVWQLFAEAVSLYPPVLPVMLNSKPNGKLPRLDELSLHMGTLWPWHRPIYDHHNNGHMRIEFRAIPAGPTNIDMLANAAFAIGLANGLASNIDEMTAIVPFRYAEYNFYRAAKHGLEAKILWPLKNKYHAEETNITDVIAALMPVARKGLQDLNIDNDEISLFLDVIDQRLQHKVTGAIWQKRSQKHYEQTLDKDSACQALVQEYIKNVKTGKPVSSWKQL</sequence>
<dbReference type="SUPFAM" id="SSF55931">
    <property type="entry name" value="Glutamine synthetase/guanido kinase"/>
    <property type="match status" value="1"/>
</dbReference>
<dbReference type="EMBL" id="CP136600">
    <property type="protein sequence ID" value="WOH37819.1"/>
    <property type="molecule type" value="Genomic_DNA"/>
</dbReference>
<dbReference type="InterPro" id="IPR050141">
    <property type="entry name" value="GCL_type2/YbdK_subfam"/>
</dbReference>
<dbReference type="InterPro" id="IPR006336">
    <property type="entry name" value="GCS2"/>
</dbReference>
<protein>
    <recommendedName>
        <fullName evidence="3">Glutamate--cysteine ligase</fullName>
    </recommendedName>
</protein>
<dbReference type="Pfam" id="PF04107">
    <property type="entry name" value="GCS2"/>
    <property type="match status" value="1"/>
</dbReference>
<dbReference type="PIRSF" id="PIRSF012666">
    <property type="entry name" value="UCP012666"/>
    <property type="match status" value="1"/>
</dbReference>